<dbReference type="SUPFAM" id="SSF55957">
    <property type="entry name" value="Phosphoglucomutase, C-terminal domain"/>
    <property type="match status" value="1"/>
</dbReference>
<feature type="domain" description="Alpha-D-phosphohexomutase alpha/beta/alpha" evidence="10">
    <location>
        <begin position="177"/>
        <end position="279"/>
    </location>
</feature>
<name>A0A2H0XVR3_UNCSA</name>
<dbReference type="InterPro" id="IPR016066">
    <property type="entry name" value="A-D-PHexomutase_CS"/>
</dbReference>
<dbReference type="InterPro" id="IPR005841">
    <property type="entry name" value="Alpha-D-phosphohexomutase_SF"/>
</dbReference>
<dbReference type="InterPro" id="IPR005843">
    <property type="entry name" value="A-D-PHexomutase_C"/>
</dbReference>
<dbReference type="InterPro" id="IPR005845">
    <property type="entry name" value="A-D-PHexomutase_a/b/a-II"/>
</dbReference>
<dbReference type="Pfam" id="PF02879">
    <property type="entry name" value="PGM_PMM_II"/>
    <property type="match status" value="1"/>
</dbReference>
<dbReference type="Pfam" id="PF02880">
    <property type="entry name" value="PGM_PMM_III"/>
    <property type="match status" value="1"/>
</dbReference>
<keyword evidence="6" id="KW-0413">Isomerase</keyword>
<dbReference type="Proteomes" id="UP000231343">
    <property type="component" value="Unassembled WGS sequence"/>
</dbReference>
<dbReference type="PANTHER" id="PTHR45745">
    <property type="entry name" value="PHOSPHOMANNOMUTASE 45A"/>
    <property type="match status" value="1"/>
</dbReference>
<gene>
    <name evidence="12" type="ORF">COT42_06460</name>
</gene>
<evidence type="ECO:0000259" key="9">
    <source>
        <dbReference type="Pfam" id="PF02878"/>
    </source>
</evidence>
<reference evidence="12 13" key="1">
    <citation type="submission" date="2017-09" db="EMBL/GenBank/DDBJ databases">
        <title>Depth-based differentiation of microbial function through sediment-hosted aquifers and enrichment of novel symbionts in the deep terrestrial subsurface.</title>
        <authorList>
            <person name="Probst A.J."/>
            <person name="Ladd B."/>
            <person name="Jarett J.K."/>
            <person name="Geller-Mcgrath D.E."/>
            <person name="Sieber C.M."/>
            <person name="Emerson J.B."/>
            <person name="Anantharaman K."/>
            <person name="Thomas B.C."/>
            <person name="Malmstrom R."/>
            <person name="Stieglmeier M."/>
            <person name="Klingl A."/>
            <person name="Woyke T."/>
            <person name="Ryan C.M."/>
            <person name="Banfield J.F."/>
        </authorList>
    </citation>
    <scope>NUCLEOTIDE SEQUENCE [LARGE SCALE GENOMIC DNA]</scope>
    <source>
        <strain evidence="12">CG08_land_8_20_14_0_20_45_16</strain>
    </source>
</reference>
<comment type="caution">
    <text evidence="12">The sequence shown here is derived from an EMBL/GenBank/DDBJ whole genome shotgun (WGS) entry which is preliminary data.</text>
</comment>
<dbReference type="PROSITE" id="PS00710">
    <property type="entry name" value="PGM_PMM"/>
    <property type="match status" value="1"/>
</dbReference>
<dbReference type="GO" id="GO:0005975">
    <property type="term" value="P:carbohydrate metabolic process"/>
    <property type="evidence" value="ECO:0007669"/>
    <property type="project" value="InterPro"/>
</dbReference>
<accession>A0A2H0XVR3</accession>
<keyword evidence="3" id="KW-0597">Phosphoprotein</keyword>
<dbReference type="InterPro" id="IPR036900">
    <property type="entry name" value="A-D-PHexomutase_C_sf"/>
</dbReference>
<evidence type="ECO:0000259" key="11">
    <source>
        <dbReference type="Pfam" id="PF02880"/>
    </source>
</evidence>
<evidence type="ECO:0000256" key="1">
    <source>
        <dbReference type="ARBA" id="ARBA00001946"/>
    </source>
</evidence>
<dbReference type="Gene3D" id="3.30.310.50">
    <property type="entry name" value="Alpha-D-phosphohexomutase, C-terminal domain"/>
    <property type="match status" value="1"/>
</dbReference>
<evidence type="ECO:0000256" key="7">
    <source>
        <dbReference type="RuleBase" id="RU004326"/>
    </source>
</evidence>
<dbReference type="InterPro" id="IPR005844">
    <property type="entry name" value="A-D-PHexomutase_a/b/a-I"/>
</dbReference>
<protein>
    <submittedName>
        <fullName evidence="12">Phosphoglucosamine mutase</fullName>
    </submittedName>
</protein>
<dbReference type="GO" id="GO:0006166">
    <property type="term" value="P:purine ribonucleoside salvage"/>
    <property type="evidence" value="ECO:0007669"/>
    <property type="project" value="TreeGrafter"/>
</dbReference>
<organism evidence="12 13">
    <name type="scientific">Candidatus Saganbacteria bacterium CG08_land_8_20_14_0_20_45_16</name>
    <dbReference type="NCBI Taxonomy" id="2014293"/>
    <lineage>
        <taxon>Bacteria</taxon>
        <taxon>Bacillati</taxon>
        <taxon>Saganbacteria</taxon>
    </lineage>
</organism>
<dbReference type="GO" id="GO:0000287">
    <property type="term" value="F:magnesium ion binding"/>
    <property type="evidence" value="ECO:0007669"/>
    <property type="project" value="InterPro"/>
</dbReference>
<dbReference type="PRINTS" id="PR00509">
    <property type="entry name" value="PGMPMM"/>
</dbReference>
<evidence type="ECO:0000259" key="8">
    <source>
        <dbReference type="Pfam" id="PF00408"/>
    </source>
</evidence>
<evidence type="ECO:0000256" key="4">
    <source>
        <dbReference type="ARBA" id="ARBA00022723"/>
    </source>
</evidence>
<evidence type="ECO:0000256" key="2">
    <source>
        <dbReference type="ARBA" id="ARBA00010231"/>
    </source>
</evidence>
<feature type="domain" description="Alpha-D-phosphohexomutase alpha/beta/alpha" evidence="11">
    <location>
        <begin position="285"/>
        <end position="394"/>
    </location>
</feature>
<feature type="domain" description="Alpha-D-phosphohexomutase C-terminal" evidence="8">
    <location>
        <begin position="422"/>
        <end position="475"/>
    </location>
</feature>
<dbReference type="SUPFAM" id="SSF53738">
    <property type="entry name" value="Phosphoglucomutase, first 3 domains"/>
    <property type="match status" value="2"/>
</dbReference>
<keyword evidence="4 7" id="KW-0479">Metal-binding</keyword>
<evidence type="ECO:0000256" key="3">
    <source>
        <dbReference type="ARBA" id="ARBA00022553"/>
    </source>
</evidence>
<dbReference type="AlphaFoldDB" id="A0A2H0XVR3"/>
<evidence type="ECO:0000259" key="10">
    <source>
        <dbReference type="Pfam" id="PF02879"/>
    </source>
</evidence>
<evidence type="ECO:0000313" key="13">
    <source>
        <dbReference type="Proteomes" id="UP000231343"/>
    </source>
</evidence>
<dbReference type="CDD" id="cd05800">
    <property type="entry name" value="PGM_like2"/>
    <property type="match status" value="1"/>
</dbReference>
<dbReference type="EMBL" id="PEYM01000106">
    <property type="protein sequence ID" value="PIS29002.1"/>
    <property type="molecule type" value="Genomic_DNA"/>
</dbReference>
<evidence type="ECO:0000256" key="5">
    <source>
        <dbReference type="ARBA" id="ARBA00022842"/>
    </source>
</evidence>
<keyword evidence="5 7" id="KW-0460">Magnesium</keyword>
<dbReference type="Pfam" id="PF00408">
    <property type="entry name" value="PGM_PMM_IV"/>
    <property type="match status" value="1"/>
</dbReference>
<dbReference type="PANTHER" id="PTHR45745:SF1">
    <property type="entry name" value="PHOSPHOGLUCOMUTASE 2B-RELATED"/>
    <property type="match status" value="1"/>
</dbReference>
<feature type="domain" description="Alpha-D-phosphohexomutase alpha/beta/alpha" evidence="9">
    <location>
        <begin position="27"/>
        <end position="159"/>
    </location>
</feature>
<comment type="cofactor">
    <cofactor evidence="1">
        <name>Mg(2+)</name>
        <dbReference type="ChEBI" id="CHEBI:18420"/>
    </cofactor>
</comment>
<evidence type="ECO:0000313" key="12">
    <source>
        <dbReference type="EMBL" id="PIS29002.1"/>
    </source>
</evidence>
<evidence type="ECO:0000256" key="6">
    <source>
        <dbReference type="ARBA" id="ARBA00023235"/>
    </source>
</evidence>
<dbReference type="InterPro" id="IPR005846">
    <property type="entry name" value="A-D-PHexomutase_a/b/a-III"/>
</dbReference>
<comment type="similarity">
    <text evidence="2 7">Belongs to the phosphohexose mutase family.</text>
</comment>
<sequence>MSPKRPAISTKKRRHPLTILSSTPSAIKFGTDGWRARIADDFTFDNLQLVTEAFINYLKASQMTAPVAIGYDNRFQSETFAKHVARICSGAGIKVQLFKAVVSSPTTSFHVNQNNLAAGIMITASHNPPEWNGFKIKESFGGSAWVATTAAIEKNLKTKPTVILTETNIKLVDPKPAYFAKLKSLVNREKIKKANLNMIIDPMFGSGIGYFKELGLAVTEIRNYRDPLFGGVNPEPLPINLEDTFSFVRESSLVHQDKLTACIILDGDADRVAAIDATGAFINTHQVLTLLIYHLVNNRQMSGDIIKTFNISQLVDKLCQKYHRKLYVTPIGFKHVAKLMMEKDILIGGEESGGMGIKGYIPERDGVLMGLLLFELMAYENKTLGQILDEIMQKLGYFYYDRTDLHTEKAQDIVKKLKTAPPKEFAGKKVAQVEDLDGLKFYFENESWILFRASGTELLLRIYVEGRTPNEVKQILGAGEALLSL</sequence>
<proteinExistence type="inferred from homology"/>
<dbReference type="Pfam" id="PF02878">
    <property type="entry name" value="PGM_PMM_I"/>
    <property type="match status" value="1"/>
</dbReference>
<dbReference type="InterPro" id="IPR016055">
    <property type="entry name" value="A-D-PHexomutase_a/b/a-I/II/III"/>
</dbReference>
<dbReference type="Gene3D" id="3.40.120.10">
    <property type="entry name" value="Alpha-D-Glucose-1,6-Bisphosphate, subunit A, domain 3"/>
    <property type="match status" value="3"/>
</dbReference>
<dbReference type="GO" id="GO:0008973">
    <property type="term" value="F:phosphopentomutase activity"/>
    <property type="evidence" value="ECO:0007669"/>
    <property type="project" value="TreeGrafter"/>
</dbReference>